<evidence type="ECO:0000313" key="3">
    <source>
        <dbReference type="Proteomes" id="UP000233786"/>
    </source>
</evidence>
<dbReference type="CDD" id="cd00093">
    <property type="entry name" value="HTH_XRE"/>
    <property type="match status" value="1"/>
</dbReference>
<dbReference type="InterPro" id="IPR001387">
    <property type="entry name" value="Cro/C1-type_HTH"/>
</dbReference>
<evidence type="ECO:0000259" key="1">
    <source>
        <dbReference type="SMART" id="SM00530"/>
    </source>
</evidence>
<accession>A0A2N3XQP8</accession>
<dbReference type="STRING" id="994479.GCA_000194155_05995"/>
<dbReference type="Proteomes" id="UP000233786">
    <property type="component" value="Unassembled WGS sequence"/>
</dbReference>
<organism evidence="2 3">
    <name type="scientific">Saccharopolyspora spinosa</name>
    <dbReference type="NCBI Taxonomy" id="60894"/>
    <lineage>
        <taxon>Bacteria</taxon>
        <taxon>Bacillati</taxon>
        <taxon>Actinomycetota</taxon>
        <taxon>Actinomycetes</taxon>
        <taxon>Pseudonocardiales</taxon>
        <taxon>Pseudonocardiaceae</taxon>
        <taxon>Saccharopolyspora</taxon>
    </lineage>
</organism>
<dbReference type="InterPro" id="IPR043917">
    <property type="entry name" value="DUF5753"/>
</dbReference>
<dbReference type="SUPFAM" id="SSF47413">
    <property type="entry name" value="lambda repressor-like DNA-binding domains"/>
    <property type="match status" value="1"/>
</dbReference>
<feature type="domain" description="HTH cro/C1-type" evidence="1">
    <location>
        <begin position="17"/>
        <end position="73"/>
    </location>
</feature>
<dbReference type="Gene3D" id="1.10.260.40">
    <property type="entry name" value="lambda repressor-like DNA-binding domains"/>
    <property type="match status" value="1"/>
</dbReference>
<protein>
    <submittedName>
        <fullName evidence="2">Helix-turn-helix protein</fullName>
    </submittedName>
</protein>
<dbReference type="SMART" id="SM00530">
    <property type="entry name" value="HTH_XRE"/>
    <property type="match status" value="1"/>
</dbReference>
<dbReference type="OrthoDB" id="4285266at2"/>
<sequence>MANPPPPLARRIELGALLRTYRERASLEVGEVAEALGWSYVQKVGLMESGKRKLAPLELNALLDLYKLSAHERERVIALGKEARKRDTGPAFVADWAQTYVALESAASHLKLYREELVPGLLQTEEYARTILEEGDALTAREIDRAVARRAQRQERLAESDAPRVTVVLSESVLRRAVGRAAVMRGQIDYIHKLANLPNFDVRILPFSVGAHLALGTSFTLLHLGDPMVTFAYVEALTDSDFFDGPPHTEFYTLAFDRAQRASLSSAESLGMLDRVKFEPDPLE</sequence>
<comment type="caution">
    <text evidence="2">The sequence shown here is derived from an EMBL/GenBank/DDBJ whole genome shotgun (WGS) entry which is preliminary data.</text>
</comment>
<name>A0A2N3XQP8_SACSN</name>
<evidence type="ECO:0000313" key="2">
    <source>
        <dbReference type="EMBL" id="PKW13014.1"/>
    </source>
</evidence>
<dbReference type="GO" id="GO:0003677">
    <property type="term" value="F:DNA binding"/>
    <property type="evidence" value="ECO:0007669"/>
    <property type="project" value="InterPro"/>
</dbReference>
<proteinExistence type="predicted"/>
<keyword evidence="3" id="KW-1185">Reference proteome</keyword>
<dbReference type="RefSeq" id="WP_010312390.1">
    <property type="nucleotide sequence ID" value="NZ_CP061007.1"/>
</dbReference>
<reference evidence="2" key="1">
    <citation type="submission" date="2017-12" db="EMBL/GenBank/DDBJ databases">
        <title>Sequencing the genomes of 1000 Actinobacteria strains.</title>
        <authorList>
            <person name="Klenk H.-P."/>
        </authorList>
    </citation>
    <scope>NUCLEOTIDE SEQUENCE [LARGE SCALE GENOMIC DNA]</scope>
    <source>
        <strain evidence="2">DSM 44228</strain>
    </source>
</reference>
<dbReference type="InterPro" id="IPR010982">
    <property type="entry name" value="Lambda_DNA-bd_dom_sf"/>
</dbReference>
<dbReference type="AlphaFoldDB" id="A0A2N3XQP8"/>
<dbReference type="Pfam" id="PF13560">
    <property type="entry name" value="HTH_31"/>
    <property type="match status" value="1"/>
</dbReference>
<dbReference type="EMBL" id="PJNB01000001">
    <property type="protein sequence ID" value="PKW13014.1"/>
    <property type="molecule type" value="Genomic_DNA"/>
</dbReference>
<dbReference type="Pfam" id="PF19054">
    <property type="entry name" value="DUF5753"/>
    <property type="match status" value="1"/>
</dbReference>
<gene>
    <name evidence="2" type="ORF">A8926_0515</name>
</gene>